<dbReference type="EMBL" id="PYVU01000041">
    <property type="protein sequence ID" value="PTB96651.1"/>
    <property type="molecule type" value="Genomic_DNA"/>
</dbReference>
<evidence type="ECO:0000313" key="4">
    <source>
        <dbReference type="Proteomes" id="UP000240608"/>
    </source>
</evidence>
<evidence type="ECO:0000313" key="3">
    <source>
        <dbReference type="EMBL" id="PTB96651.1"/>
    </source>
</evidence>
<dbReference type="Pfam" id="PF14109">
    <property type="entry name" value="GldH_lipo"/>
    <property type="match status" value="1"/>
</dbReference>
<keyword evidence="1" id="KW-0732">Signal</keyword>
<proteinExistence type="predicted"/>
<dbReference type="Proteomes" id="UP000240608">
    <property type="component" value="Unassembled WGS sequence"/>
</dbReference>
<feature type="signal peptide" evidence="1">
    <location>
        <begin position="1"/>
        <end position="19"/>
    </location>
</feature>
<keyword evidence="5" id="KW-1185">Reference proteome</keyword>
<dbReference type="NCBIfam" id="TIGR03511">
    <property type="entry name" value="GldH_lipo"/>
    <property type="match status" value="1"/>
</dbReference>
<evidence type="ECO:0000256" key="1">
    <source>
        <dbReference type="SAM" id="SignalP"/>
    </source>
</evidence>
<dbReference type="RefSeq" id="WP_188465033.1">
    <property type="nucleotide sequence ID" value="NZ_BAABHU010000010.1"/>
</dbReference>
<reference evidence="3 4" key="2">
    <citation type="submission" date="2018-03" db="EMBL/GenBank/DDBJ databases">
        <title>Cross-interface Injection: A General Nanoliter Liquid Handling Method Applied to Single Cells Genome Amplification Automated Nanoliter Liquid Handling Applied to Single Cell Multiple Displacement Amplification.</title>
        <authorList>
            <person name="Yun J."/>
            <person name="Xu P."/>
            <person name="Xu J."/>
            <person name="Dai X."/>
            <person name="Wang Y."/>
            <person name="Zheng X."/>
            <person name="Cao C."/>
            <person name="Yi Q."/>
            <person name="Zhu Y."/>
            <person name="Wang L."/>
            <person name="Dong Z."/>
            <person name="Huang Y."/>
            <person name="Huang L."/>
            <person name="Du W."/>
        </authorList>
    </citation>
    <scope>NUCLEOTIDE SEQUENCE [LARGE SCALE GENOMIC DNA]</scope>
    <source>
        <strain evidence="3 4">Z-D1-2</strain>
    </source>
</reference>
<gene>
    <name evidence="3" type="ORF">C9994_06335</name>
    <name evidence="2" type="ORF">GCM10011506_30470</name>
</gene>
<accession>A0A2T4DS32</accession>
<comment type="caution">
    <text evidence="3">The sequence shown here is derived from an EMBL/GenBank/DDBJ whole genome shotgun (WGS) entry which is preliminary data.</text>
</comment>
<feature type="chain" id="PRO_5015722125" evidence="1">
    <location>
        <begin position="20"/>
        <end position="163"/>
    </location>
</feature>
<dbReference type="PROSITE" id="PS51257">
    <property type="entry name" value="PROKAR_LIPOPROTEIN"/>
    <property type="match status" value="1"/>
</dbReference>
<evidence type="ECO:0000313" key="2">
    <source>
        <dbReference type="EMBL" id="GGC42774.1"/>
    </source>
</evidence>
<name>A0A2T4DS32_9BACT</name>
<organism evidence="3 4">
    <name type="scientific">Marivirga lumbricoides</name>
    <dbReference type="NCBI Taxonomy" id="1046115"/>
    <lineage>
        <taxon>Bacteria</taxon>
        <taxon>Pseudomonadati</taxon>
        <taxon>Bacteroidota</taxon>
        <taxon>Cytophagia</taxon>
        <taxon>Cytophagales</taxon>
        <taxon>Marivirgaceae</taxon>
        <taxon>Marivirga</taxon>
    </lineage>
</organism>
<dbReference type="InterPro" id="IPR020018">
    <property type="entry name" value="Motility-assoc_lipoprot_GldH"/>
</dbReference>
<keyword evidence="3" id="KW-0449">Lipoprotein</keyword>
<evidence type="ECO:0000313" key="5">
    <source>
        <dbReference type="Proteomes" id="UP000636010"/>
    </source>
</evidence>
<reference evidence="5" key="3">
    <citation type="journal article" date="2019" name="Int. J. Syst. Evol. Microbiol.">
        <title>The Global Catalogue of Microorganisms (GCM) 10K type strain sequencing project: providing services to taxonomists for standard genome sequencing and annotation.</title>
        <authorList>
            <consortium name="The Broad Institute Genomics Platform"/>
            <consortium name="The Broad Institute Genome Sequencing Center for Infectious Disease"/>
            <person name="Wu L."/>
            <person name="Ma J."/>
        </authorList>
    </citation>
    <scope>NUCLEOTIDE SEQUENCE [LARGE SCALE GENOMIC DNA]</scope>
    <source>
        <strain evidence="5">CGMCC 1.10832</strain>
    </source>
</reference>
<protein>
    <submittedName>
        <fullName evidence="3">Gliding motility lipoprotein GldH</fullName>
    </submittedName>
</protein>
<reference evidence="2" key="4">
    <citation type="submission" date="2024-05" db="EMBL/GenBank/DDBJ databases">
        <authorList>
            <person name="Sun Q."/>
            <person name="Zhou Y."/>
        </authorList>
    </citation>
    <scope>NUCLEOTIDE SEQUENCE</scope>
    <source>
        <strain evidence="2">CGMCC 1.10832</strain>
    </source>
</reference>
<dbReference type="AlphaFoldDB" id="A0A2T4DS32"/>
<dbReference type="EMBL" id="BMEC01000010">
    <property type="protein sequence ID" value="GGC42774.1"/>
    <property type="molecule type" value="Genomic_DNA"/>
</dbReference>
<sequence>MKQYLNSLFLLFLAFVAFSCTENRYYEENIDFSDRIWQMNETASFTFNIDDDSSYYELYLNLRNDVQYPYRNIYVHYTLQDSTDRELEKELQNIQLFDPKTGEPFGSGVSSIYSHQVLLKDSVLFPREGRYTIALKQYMRTDSLQGVYSVGLRIDKQSSSVNP</sequence>
<reference evidence="2" key="1">
    <citation type="journal article" date="2014" name="Int. J. Syst. Evol. Microbiol.">
        <title>Complete genome of a new Firmicutes species belonging to the dominant human colonic microbiota ('Ruminococcus bicirculans') reveals two chromosomes and a selective capacity to utilize plant glucans.</title>
        <authorList>
            <consortium name="NISC Comparative Sequencing Program"/>
            <person name="Wegmann U."/>
            <person name="Louis P."/>
            <person name="Goesmann A."/>
            <person name="Henrissat B."/>
            <person name="Duncan S.H."/>
            <person name="Flint H.J."/>
        </authorList>
    </citation>
    <scope>NUCLEOTIDE SEQUENCE</scope>
    <source>
        <strain evidence="2">CGMCC 1.10832</strain>
    </source>
</reference>
<dbReference type="Proteomes" id="UP000636010">
    <property type="component" value="Unassembled WGS sequence"/>
</dbReference>